<feature type="compositionally biased region" description="Acidic residues" evidence="2">
    <location>
        <begin position="339"/>
        <end position="351"/>
    </location>
</feature>
<dbReference type="SUPFAM" id="SSF48403">
    <property type="entry name" value="Ankyrin repeat"/>
    <property type="match status" value="1"/>
</dbReference>
<dbReference type="AlphaFoldDB" id="A0A671L9N6"/>
<dbReference type="Gene3D" id="1.25.40.20">
    <property type="entry name" value="Ankyrin repeat-containing domain"/>
    <property type="match status" value="1"/>
</dbReference>
<evidence type="ECO:0000313" key="4">
    <source>
        <dbReference type="Proteomes" id="UP000472260"/>
    </source>
</evidence>
<feature type="compositionally biased region" description="Basic and acidic residues" evidence="2">
    <location>
        <begin position="155"/>
        <end position="169"/>
    </location>
</feature>
<dbReference type="InterPro" id="IPR002110">
    <property type="entry name" value="Ankyrin_rpt"/>
</dbReference>
<feature type="compositionally biased region" description="Acidic residues" evidence="2">
    <location>
        <begin position="290"/>
        <end position="300"/>
    </location>
</feature>
<dbReference type="Proteomes" id="UP000472260">
    <property type="component" value="Unassembled WGS sequence"/>
</dbReference>
<dbReference type="PANTHER" id="PTHR24149">
    <property type="entry name" value="ANKYRIN REPEAT DOMAIN-CONTAINING PROTEIN 12"/>
    <property type="match status" value="1"/>
</dbReference>
<proteinExistence type="predicted"/>
<dbReference type="SMART" id="SM00248">
    <property type="entry name" value="ANK"/>
    <property type="match status" value="3"/>
</dbReference>
<sequence>MAKPGSDRDGAMVEKTAGKKSKEKISPFAKTPKLDRSEILGKEGKSKSSMKRKLSFTVSPPRNEERDSDMGQSNIHSESSSSLCLCQCNISHFHFEVCLIFVPVNILFGYPLSERKQMALVMQMTARDNSPDTTPSHPSQSPAVQKKIASSSSSRQKDKVNKRNERGETSLHMAAIRGDVKLVKELIGLGADVSVKDFAGWTPLHEACNLGYYDVAKVLIGAGAEVNTQGLDDDTPLHDASSSGHKDIVKLLLRHGGNAFQANKRGERPVDVADTQELEQLLKGEIPLSEAEESSSESEDPPSVNPSSVDENMEYSDAEKDSDSKSTTVKASSSMSGLDEYEFKDEEEEEDLSKALNDRHILRRELREKEEKERNHYASKQGSKSDQSTPTCKSKKTKAS</sequence>
<accession>A0A671L9N6</accession>
<feature type="repeat" description="ANK" evidence="1">
    <location>
        <begin position="166"/>
        <end position="198"/>
    </location>
</feature>
<feature type="compositionally biased region" description="Basic and acidic residues" evidence="2">
    <location>
        <begin position="352"/>
        <end position="376"/>
    </location>
</feature>
<feature type="compositionally biased region" description="Basic and acidic residues" evidence="2">
    <location>
        <begin position="1"/>
        <end position="12"/>
    </location>
</feature>
<dbReference type="Ensembl" id="ENSSANT00000015802.1">
    <property type="protein sequence ID" value="ENSSANP00000014831.1"/>
    <property type="gene ID" value="ENSSANG00000007821.1"/>
</dbReference>
<dbReference type="InterPro" id="IPR053210">
    <property type="entry name" value="ANKRD12"/>
</dbReference>
<protein>
    <submittedName>
        <fullName evidence="3">Ankyrin repeat domain-containing protein 12-like</fullName>
    </submittedName>
</protein>
<feature type="repeat" description="ANK" evidence="1">
    <location>
        <begin position="232"/>
        <end position="264"/>
    </location>
</feature>
<feature type="compositionally biased region" description="Polar residues" evidence="2">
    <location>
        <begin position="378"/>
        <end position="392"/>
    </location>
</feature>
<keyword evidence="1" id="KW-0040">ANK repeat</keyword>
<name>A0A671L9N6_9TELE</name>
<dbReference type="InterPro" id="IPR036770">
    <property type="entry name" value="Ankyrin_rpt-contain_sf"/>
</dbReference>
<gene>
    <name evidence="3" type="primary">LOC107696110</name>
</gene>
<dbReference type="GO" id="GO:0005654">
    <property type="term" value="C:nucleoplasm"/>
    <property type="evidence" value="ECO:0007669"/>
    <property type="project" value="TreeGrafter"/>
</dbReference>
<feature type="compositionally biased region" description="Low complexity" evidence="2">
    <location>
        <begin position="301"/>
        <end position="310"/>
    </location>
</feature>
<feature type="region of interest" description="Disordered" evidence="2">
    <location>
        <begin position="126"/>
        <end position="170"/>
    </location>
</feature>
<feature type="region of interest" description="Disordered" evidence="2">
    <location>
        <begin position="288"/>
        <end position="400"/>
    </location>
</feature>
<reference evidence="3" key="1">
    <citation type="submission" date="2025-08" db="UniProtKB">
        <authorList>
            <consortium name="Ensembl"/>
        </authorList>
    </citation>
    <scope>IDENTIFICATION</scope>
</reference>
<feature type="repeat" description="ANK" evidence="1">
    <location>
        <begin position="199"/>
        <end position="231"/>
    </location>
</feature>
<evidence type="ECO:0000256" key="2">
    <source>
        <dbReference type="SAM" id="MobiDB-lite"/>
    </source>
</evidence>
<dbReference type="Pfam" id="PF00023">
    <property type="entry name" value="Ank"/>
    <property type="match status" value="1"/>
</dbReference>
<evidence type="ECO:0000256" key="1">
    <source>
        <dbReference type="PROSITE-ProRule" id="PRU00023"/>
    </source>
</evidence>
<evidence type="ECO:0000313" key="3">
    <source>
        <dbReference type="Ensembl" id="ENSSANP00000014831.1"/>
    </source>
</evidence>
<feature type="compositionally biased region" description="Basic and acidic residues" evidence="2">
    <location>
        <begin position="32"/>
        <end position="46"/>
    </location>
</feature>
<dbReference type="PROSITE" id="PS50297">
    <property type="entry name" value="ANK_REP_REGION"/>
    <property type="match status" value="3"/>
</dbReference>
<dbReference type="Pfam" id="PF12796">
    <property type="entry name" value="Ank_2"/>
    <property type="match status" value="1"/>
</dbReference>
<feature type="compositionally biased region" description="Polar residues" evidence="2">
    <location>
        <begin position="325"/>
        <end position="336"/>
    </location>
</feature>
<dbReference type="PRINTS" id="PR01415">
    <property type="entry name" value="ANKYRIN"/>
</dbReference>
<feature type="compositionally biased region" description="Polar residues" evidence="2">
    <location>
        <begin position="126"/>
        <end position="154"/>
    </location>
</feature>
<feature type="region of interest" description="Disordered" evidence="2">
    <location>
        <begin position="1"/>
        <end position="76"/>
    </location>
</feature>
<organism evidence="3 4">
    <name type="scientific">Sinocyclocheilus anshuiensis</name>
    <dbReference type="NCBI Taxonomy" id="1608454"/>
    <lineage>
        <taxon>Eukaryota</taxon>
        <taxon>Metazoa</taxon>
        <taxon>Chordata</taxon>
        <taxon>Craniata</taxon>
        <taxon>Vertebrata</taxon>
        <taxon>Euteleostomi</taxon>
        <taxon>Actinopterygii</taxon>
        <taxon>Neopterygii</taxon>
        <taxon>Teleostei</taxon>
        <taxon>Ostariophysi</taxon>
        <taxon>Cypriniformes</taxon>
        <taxon>Cyprinidae</taxon>
        <taxon>Cyprininae</taxon>
        <taxon>Sinocyclocheilus</taxon>
    </lineage>
</organism>
<dbReference type="PANTHER" id="PTHR24149:SF14">
    <property type="entry name" value="ANKYRIN REPEAT DOMAIN 12"/>
    <property type="match status" value="1"/>
</dbReference>
<dbReference type="PROSITE" id="PS50088">
    <property type="entry name" value="ANK_REPEAT"/>
    <property type="match status" value="3"/>
</dbReference>
<keyword evidence="4" id="KW-1185">Reference proteome</keyword>
<reference evidence="3" key="2">
    <citation type="submission" date="2025-09" db="UniProtKB">
        <authorList>
            <consortium name="Ensembl"/>
        </authorList>
    </citation>
    <scope>IDENTIFICATION</scope>
</reference>